<dbReference type="AlphaFoldDB" id="A0A9D2HGA6"/>
<name>A0A9D2HGA6_9FIRM</name>
<dbReference type="Gene3D" id="1.10.1670.10">
    <property type="entry name" value="Helix-hairpin-Helix base-excision DNA repair enzymes (C-terminal)"/>
    <property type="match status" value="1"/>
</dbReference>
<keyword evidence="10 12" id="KW-0456">Lyase</keyword>
<dbReference type="PIRSF" id="PIRSF001435">
    <property type="entry name" value="Nth"/>
    <property type="match status" value="1"/>
</dbReference>
<feature type="binding site" evidence="12">
    <location>
        <position position="206"/>
    </location>
    <ligand>
        <name>[4Fe-4S] cluster</name>
        <dbReference type="ChEBI" id="CHEBI:49883"/>
    </ligand>
</feature>
<feature type="binding site" evidence="12">
    <location>
        <position position="200"/>
    </location>
    <ligand>
        <name>[4Fe-4S] cluster</name>
        <dbReference type="ChEBI" id="CHEBI:49883"/>
    </ligand>
</feature>
<feature type="region of interest" description="Disordered" evidence="13">
    <location>
        <begin position="213"/>
        <end position="232"/>
    </location>
</feature>
<keyword evidence="4 12" id="KW-0227">DNA damage</keyword>
<dbReference type="SUPFAM" id="SSF48150">
    <property type="entry name" value="DNA-glycosylase"/>
    <property type="match status" value="1"/>
</dbReference>
<comment type="function">
    <text evidence="12">DNA repair enzyme that has both DNA N-glycosylase activity and AP-lyase activity. The DNA N-glycosylase activity releases various damaged pyrimidines from DNA by cleaving the N-glycosidic bond, leaving an AP (apurinic/apyrimidinic) site. The AP-lyase activity cleaves the phosphodiester bond 3' to the AP site by a beta-elimination, leaving a 3'-terminal unsaturated sugar and a product with a terminal 5'-phosphate.</text>
</comment>
<evidence type="ECO:0000256" key="13">
    <source>
        <dbReference type="SAM" id="MobiDB-lite"/>
    </source>
</evidence>
<evidence type="ECO:0000256" key="4">
    <source>
        <dbReference type="ARBA" id="ARBA00022763"/>
    </source>
</evidence>
<dbReference type="GO" id="GO:0019104">
    <property type="term" value="F:DNA N-glycosylase activity"/>
    <property type="evidence" value="ECO:0007669"/>
    <property type="project" value="UniProtKB-UniRule"/>
</dbReference>
<evidence type="ECO:0000256" key="6">
    <source>
        <dbReference type="ARBA" id="ARBA00023004"/>
    </source>
</evidence>
<comment type="cofactor">
    <cofactor evidence="12">
        <name>[4Fe-4S] cluster</name>
        <dbReference type="ChEBI" id="CHEBI:49883"/>
    </cofactor>
    <text evidence="12">Binds 1 [4Fe-4S] cluster.</text>
</comment>
<evidence type="ECO:0000256" key="1">
    <source>
        <dbReference type="ARBA" id="ARBA00008343"/>
    </source>
</evidence>
<evidence type="ECO:0000256" key="10">
    <source>
        <dbReference type="ARBA" id="ARBA00023239"/>
    </source>
</evidence>
<dbReference type="SMART" id="SM00478">
    <property type="entry name" value="ENDO3c"/>
    <property type="match status" value="1"/>
</dbReference>
<accession>A0A9D2HGA6</accession>
<keyword evidence="6 12" id="KW-0408">Iron</keyword>
<dbReference type="InterPro" id="IPR000445">
    <property type="entry name" value="HhH_motif"/>
</dbReference>
<dbReference type="GO" id="GO:0046872">
    <property type="term" value="F:metal ion binding"/>
    <property type="evidence" value="ECO:0007669"/>
    <property type="project" value="UniProtKB-KW"/>
</dbReference>
<feature type="binding site" evidence="12">
    <location>
        <position position="197"/>
    </location>
    <ligand>
        <name>[4Fe-4S] cluster</name>
        <dbReference type="ChEBI" id="CHEBI:49883"/>
    </ligand>
</feature>
<comment type="catalytic activity">
    <reaction evidence="12">
        <text>2'-deoxyribonucleotide-(2'-deoxyribose 5'-phosphate)-2'-deoxyribonucleotide-DNA = a 3'-end 2'-deoxyribonucleotide-(2,3-dehydro-2,3-deoxyribose 5'-phosphate)-DNA + a 5'-end 5'-phospho-2'-deoxyribonucleoside-DNA + H(+)</text>
        <dbReference type="Rhea" id="RHEA:66592"/>
        <dbReference type="Rhea" id="RHEA-COMP:13180"/>
        <dbReference type="Rhea" id="RHEA-COMP:16897"/>
        <dbReference type="Rhea" id="RHEA-COMP:17067"/>
        <dbReference type="ChEBI" id="CHEBI:15378"/>
        <dbReference type="ChEBI" id="CHEBI:136412"/>
        <dbReference type="ChEBI" id="CHEBI:157695"/>
        <dbReference type="ChEBI" id="CHEBI:167181"/>
        <dbReference type="EC" id="4.2.99.18"/>
    </reaction>
</comment>
<dbReference type="CDD" id="cd00056">
    <property type="entry name" value="ENDO3c"/>
    <property type="match status" value="1"/>
</dbReference>
<evidence type="ECO:0000313" key="16">
    <source>
        <dbReference type="Proteomes" id="UP000823900"/>
    </source>
</evidence>
<keyword evidence="2 12" id="KW-0004">4Fe-4S</keyword>
<dbReference type="InterPro" id="IPR011257">
    <property type="entry name" value="DNA_glycosylase"/>
</dbReference>
<dbReference type="Pfam" id="PF00633">
    <property type="entry name" value="HHH"/>
    <property type="match status" value="1"/>
</dbReference>
<dbReference type="GO" id="GO:0140078">
    <property type="term" value="F:class I DNA-(apurinic or apyrimidinic site) endonuclease activity"/>
    <property type="evidence" value="ECO:0007669"/>
    <property type="project" value="UniProtKB-EC"/>
</dbReference>
<keyword evidence="8 12" id="KW-0238">DNA-binding</keyword>
<protein>
    <recommendedName>
        <fullName evidence="12">Endonuclease III</fullName>
        <ecNumber evidence="12">4.2.99.18</ecNumber>
    </recommendedName>
    <alternativeName>
        <fullName evidence="12">DNA-(apurinic or apyrimidinic site) lyase</fullName>
    </alternativeName>
</protein>
<dbReference type="InterPro" id="IPR004036">
    <property type="entry name" value="Endonuclease-III-like_CS2"/>
</dbReference>
<dbReference type="InterPro" id="IPR005759">
    <property type="entry name" value="Nth"/>
</dbReference>
<dbReference type="Proteomes" id="UP000823900">
    <property type="component" value="Unassembled WGS sequence"/>
</dbReference>
<proteinExistence type="inferred from homology"/>
<dbReference type="Gene3D" id="1.10.340.30">
    <property type="entry name" value="Hypothetical protein, domain 2"/>
    <property type="match status" value="1"/>
</dbReference>
<dbReference type="GO" id="GO:0051539">
    <property type="term" value="F:4 iron, 4 sulfur cluster binding"/>
    <property type="evidence" value="ECO:0007669"/>
    <property type="project" value="UniProtKB-UniRule"/>
</dbReference>
<dbReference type="HAMAP" id="MF_00942">
    <property type="entry name" value="Nth"/>
    <property type="match status" value="1"/>
</dbReference>
<dbReference type="InterPro" id="IPR023170">
    <property type="entry name" value="HhH_base_excis_C"/>
</dbReference>
<feature type="binding site" evidence="12">
    <location>
        <position position="190"/>
    </location>
    <ligand>
        <name>[4Fe-4S] cluster</name>
        <dbReference type="ChEBI" id="CHEBI:49883"/>
    </ligand>
</feature>
<dbReference type="NCBIfam" id="TIGR01083">
    <property type="entry name" value="nth"/>
    <property type="match status" value="1"/>
</dbReference>
<evidence type="ECO:0000256" key="7">
    <source>
        <dbReference type="ARBA" id="ARBA00023014"/>
    </source>
</evidence>
<dbReference type="PANTHER" id="PTHR10359:SF18">
    <property type="entry name" value="ENDONUCLEASE III"/>
    <property type="match status" value="1"/>
</dbReference>
<evidence type="ECO:0000256" key="12">
    <source>
        <dbReference type="HAMAP-Rule" id="MF_00942"/>
    </source>
</evidence>
<evidence type="ECO:0000256" key="5">
    <source>
        <dbReference type="ARBA" id="ARBA00022801"/>
    </source>
</evidence>
<keyword evidence="15" id="KW-0255">Endonuclease</keyword>
<evidence type="ECO:0000256" key="8">
    <source>
        <dbReference type="ARBA" id="ARBA00023125"/>
    </source>
</evidence>
<comment type="caution">
    <text evidence="15">The sequence shown here is derived from an EMBL/GenBank/DDBJ whole genome shotgun (WGS) entry which is preliminary data.</text>
</comment>
<keyword evidence="9 12" id="KW-0234">DNA repair</keyword>
<dbReference type="EC" id="4.2.99.18" evidence="12"/>
<dbReference type="GO" id="GO:0006285">
    <property type="term" value="P:base-excision repair, AP site formation"/>
    <property type="evidence" value="ECO:0007669"/>
    <property type="project" value="TreeGrafter"/>
</dbReference>
<evidence type="ECO:0000259" key="14">
    <source>
        <dbReference type="SMART" id="SM00478"/>
    </source>
</evidence>
<comment type="similarity">
    <text evidence="1 12">Belongs to the Nth/MutY family.</text>
</comment>
<keyword evidence="5 12" id="KW-0378">Hydrolase</keyword>
<gene>
    <name evidence="12 15" type="primary">nth</name>
    <name evidence="15" type="ORF">IAA07_01485</name>
</gene>
<sequence length="232" mass="26497">MKKKVKENLPLILDKLDELYGVEKEGFYHHEPWQLLLAIMLSAQSTDKQVDEAIPALFDHYRTADSLAAAPLDEIEGYIRSVGLYKSKAKNMKECCRQIEEEYGGKVPDTIDGLLTLAGVGRKTANLFLSDAYGIPGVTVDTHVFRISRRLGWAKGKDPKEVEMELRKLLPQEHWIRINFQLIYHGRAICTARKAYCEKCPLEQWCMKTLEEKKGSRKKAGVRKMPTEKTAE</sequence>
<dbReference type="FunFam" id="1.10.340.30:FF:000001">
    <property type="entry name" value="Endonuclease III"/>
    <property type="match status" value="1"/>
</dbReference>
<reference evidence="15" key="2">
    <citation type="submission" date="2021-04" db="EMBL/GenBank/DDBJ databases">
        <authorList>
            <person name="Gilroy R."/>
        </authorList>
    </citation>
    <scope>NUCLEOTIDE SEQUENCE</scope>
    <source>
        <strain evidence="15">CHK178-16964</strain>
    </source>
</reference>
<keyword evidence="7 12" id="KW-0411">Iron-sulfur</keyword>
<dbReference type="PROSITE" id="PS01155">
    <property type="entry name" value="ENDONUCLEASE_III_2"/>
    <property type="match status" value="1"/>
</dbReference>
<dbReference type="Pfam" id="PF00730">
    <property type="entry name" value="HhH-GPD"/>
    <property type="match status" value="1"/>
</dbReference>
<evidence type="ECO:0000256" key="3">
    <source>
        <dbReference type="ARBA" id="ARBA00022723"/>
    </source>
</evidence>
<dbReference type="FunFam" id="1.10.1670.10:FF:000001">
    <property type="entry name" value="Endonuclease III"/>
    <property type="match status" value="1"/>
</dbReference>
<evidence type="ECO:0000256" key="11">
    <source>
        <dbReference type="ARBA" id="ARBA00023295"/>
    </source>
</evidence>
<organism evidence="15 16">
    <name type="scientific">Candidatus Lachnoclostridium stercoravium</name>
    <dbReference type="NCBI Taxonomy" id="2838633"/>
    <lineage>
        <taxon>Bacteria</taxon>
        <taxon>Bacillati</taxon>
        <taxon>Bacillota</taxon>
        <taxon>Clostridia</taxon>
        <taxon>Lachnospirales</taxon>
        <taxon>Lachnospiraceae</taxon>
    </lineage>
</organism>
<keyword evidence="11 12" id="KW-0326">Glycosidase</keyword>
<keyword evidence="3 12" id="KW-0479">Metal-binding</keyword>
<evidence type="ECO:0000313" key="15">
    <source>
        <dbReference type="EMBL" id="HJA70235.1"/>
    </source>
</evidence>
<keyword evidence="15" id="KW-0540">Nuclease</keyword>
<dbReference type="PANTHER" id="PTHR10359">
    <property type="entry name" value="A/G-SPECIFIC ADENINE GLYCOSYLASE/ENDONUCLEASE III"/>
    <property type="match status" value="1"/>
</dbReference>
<dbReference type="InterPro" id="IPR003265">
    <property type="entry name" value="HhH-GPD_domain"/>
</dbReference>
<evidence type="ECO:0000256" key="2">
    <source>
        <dbReference type="ARBA" id="ARBA00022485"/>
    </source>
</evidence>
<dbReference type="GO" id="GO:0003677">
    <property type="term" value="F:DNA binding"/>
    <property type="evidence" value="ECO:0007669"/>
    <property type="project" value="UniProtKB-UniRule"/>
</dbReference>
<feature type="domain" description="HhH-GPD" evidence="14">
    <location>
        <begin position="41"/>
        <end position="188"/>
    </location>
</feature>
<dbReference type="EMBL" id="DWZA01000014">
    <property type="protein sequence ID" value="HJA70235.1"/>
    <property type="molecule type" value="Genomic_DNA"/>
</dbReference>
<evidence type="ECO:0000256" key="9">
    <source>
        <dbReference type="ARBA" id="ARBA00023204"/>
    </source>
</evidence>
<reference evidence="15" key="1">
    <citation type="journal article" date="2021" name="PeerJ">
        <title>Extensive microbial diversity within the chicken gut microbiome revealed by metagenomics and culture.</title>
        <authorList>
            <person name="Gilroy R."/>
            <person name="Ravi A."/>
            <person name="Getino M."/>
            <person name="Pursley I."/>
            <person name="Horton D.L."/>
            <person name="Alikhan N.F."/>
            <person name="Baker D."/>
            <person name="Gharbi K."/>
            <person name="Hall N."/>
            <person name="Watson M."/>
            <person name="Adriaenssens E.M."/>
            <person name="Foster-Nyarko E."/>
            <person name="Jarju S."/>
            <person name="Secka A."/>
            <person name="Antonio M."/>
            <person name="Oren A."/>
            <person name="Chaudhuri R.R."/>
            <person name="La Ragione R."/>
            <person name="Hildebrand F."/>
            <person name="Pallen M.J."/>
        </authorList>
    </citation>
    <scope>NUCLEOTIDE SEQUENCE</scope>
    <source>
        <strain evidence="15">CHK178-16964</strain>
    </source>
</reference>